<keyword evidence="1" id="KW-0433">Leucine-rich repeat</keyword>
<feature type="compositionally biased region" description="Polar residues" evidence="3">
    <location>
        <begin position="77"/>
        <end position="91"/>
    </location>
</feature>
<evidence type="ECO:0000256" key="3">
    <source>
        <dbReference type="SAM" id="MobiDB-lite"/>
    </source>
</evidence>
<feature type="compositionally biased region" description="Polar residues" evidence="3">
    <location>
        <begin position="101"/>
        <end position="114"/>
    </location>
</feature>
<evidence type="ECO:0000313" key="5">
    <source>
        <dbReference type="EMBL" id="KAB8748958.1"/>
    </source>
</evidence>
<dbReference type="SUPFAM" id="SSF52058">
    <property type="entry name" value="L domain-like"/>
    <property type="match status" value="1"/>
</dbReference>
<dbReference type="GO" id="GO:0005737">
    <property type="term" value="C:cytoplasm"/>
    <property type="evidence" value="ECO:0007669"/>
    <property type="project" value="TreeGrafter"/>
</dbReference>
<gene>
    <name evidence="5" type="ORF">FH972_026509</name>
</gene>
<feature type="region of interest" description="Disordered" evidence="3">
    <location>
        <begin position="1"/>
        <end position="226"/>
    </location>
</feature>
<protein>
    <recommendedName>
        <fullName evidence="4">Disease resistance R13L4/SHOC-2-like LRR domain-containing protein</fullName>
    </recommendedName>
</protein>
<evidence type="ECO:0000256" key="1">
    <source>
        <dbReference type="ARBA" id="ARBA00022614"/>
    </source>
</evidence>
<dbReference type="PANTHER" id="PTHR48051">
    <property type="match status" value="1"/>
</dbReference>
<dbReference type="AlphaFoldDB" id="A0A5N6L4I3"/>
<dbReference type="Proteomes" id="UP000327013">
    <property type="component" value="Unassembled WGS sequence"/>
</dbReference>
<dbReference type="SMART" id="SM00369">
    <property type="entry name" value="LRR_TYP"/>
    <property type="match status" value="7"/>
</dbReference>
<name>A0A5N6L4I3_9ROSI</name>
<dbReference type="InterPro" id="IPR055414">
    <property type="entry name" value="LRR_R13L4/SHOC2-like"/>
</dbReference>
<feature type="domain" description="Disease resistance R13L4/SHOC-2-like LRR" evidence="4">
    <location>
        <begin position="348"/>
        <end position="498"/>
    </location>
</feature>
<dbReference type="OrthoDB" id="1051127at2759"/>
<feature type="compositionally biased region" description="Basic and acidic residues" evidence="3">
    <location>
        <begin position="592"/>
        <end position="603"/>
    </location>
</feature>
<keyword evidence="6" id="KW-1185">Reference proteome</keyword>
<dbReference type="InterPro" id="IPR003591">
    <property type="entry name" value="Leu-rich_rpt_typical-subtyp"/>
</dbReference>
<dbReference type="Gene3D" id="3.80.10.10">
    <property type="entry name" value="Ribonuclease Inhibitor"/>
    <property type="match status" value="1"/>
</dbReference>
<feature type="compositionally biased region" description="Basic and acidic residues" evidence="3">
    <location>
        <begin position="212"/>
        <end position="226"/>
    </location>
</feature>
<evidence type="ECO:0000259" key="4">
    <source>
        <dbReference type="Pfam" id="PF23598"/>
    </source>
</evidence>
<dbReference type="PANTHER" id="PTHR48051:SF1">
    <property type="entry name" value="RAS SUPPRESSOR PROTEIN 1"/>
    <property type="match status" value="1"/>
</dbReference>
<dbReference type="Pfam" id="PF23598">
    <property type="entry name" value="LRR_14"/>
    <property type="match status" value="1"/>
</dbReference>
<keyword evidence="2" id="KW-0677">Repeat</keyword>
<proteinExistence type="predicted"/>
<sequence length="603" mass="65156">MPTAAPPDIAPKRRTTSNTTAAAPLLTPGALRLHPTTPPCLRLSDLASPDPRCPIEPLRVSPPPPPPRRDAVRASFRGSTTRKLSYSSSRSGMPRPASPTKRPQSSYGASSIPGSTLMRRLSTAAPKTASGTNTAAASHRSISPTKQTGRPLTAAHSRARSIAEPRSAVPTPRSVKPSRAPNASADLSKSRLAPTKPSFTAAKNASDPFGQTRDDGKGPLRKKLDDARRDGRLNIAAMDTKCIPPEVMQMYDSEAVQAGSVPWNECVDLVRFLAGDNDIETIGDDIFPDTSIEELQDNGGSNQFGGLETLDLRGNLLVHIPMGLRRLERLTSLNLSRNKLENWCMDVISQIPTLRELNLSDNALSLELPPSIGNLIELESLDLHGNKLSSLPKSIRALKQLRSLNVGNNRISDLNMDIVTLLPLTELYASSNALTGALFPMSVTQMPRLQVLSIANNSIASLSFSPLLSFPSLRRLDVSCNRLFMLPDMSTWQCLNNLLCEENSLEAFPPGFTSLSSLRNASFEHNNIKDLVDGIQDMDSLETLALGGNTIRPTKYMTMSTEQLKMDLAKKIALAQAPVESGQPDSSPPGKSDLEHSGIGETF</sequence>
<feature type="region of interest" description="Disordered" evidence="3">
    <location>
        <begin position="577"/>
        <end position="603"/>
    </location>
</feature>
<dbReference type="InterPro" id="IPR032675">
    <property type="entry name" value="LRR_dom_sf"/>
</dbReference>
<comment type="caution">
    <text evidence="5">The sequence shown here is derived from an EMBL/GenBank/DDBJ whole genome shotgun (WGS) entry which is preliminary data.</text>
</comment>
<feature type="compositionally biased region" description="Polar residues" evidence="3">
    <location>
        <begin position="129"/>
        <end position="150"/>
    </location>
</feature>
<feature type="compositionally biased region" description="Low complexity" evidence="3">
    <location>
        <begin position="16"/>
        <end position="33"/>
    </location>
</feature>
<accession>A0A5N6L4I3</accession>
<evidence type="ECO:0000313" key="6">
    <source>
        <dbReference type="Proteomes" id="UP000327013"/>
    </source>
</evidence>
<dbReference type="InterPro" id="IPR050216">
    <property type="entry name" value="LRR_domain-containing"/>
</dbReference>
<dbReference type="PROSITE" id="PS51450">
    <property type="entry name" value="LRR"/>
    <property type="match status" value="1"/>
</dbReference>
<dbReference type="EMBL" id="VIBQ01000098">
    <property type="protein sequence ID" value="KAB8748958.1"/>
    <property type="molecule type" value="Genomic_DNA"/>
</dbReference>
<evidence type="ECO:0000256" key="2">
    <source>
        <dbReference type="ARBA" id="ARBA00022737"/>
    </source>
</evidence>
<organism evidence="5 6">
    <name type="scientific">Carpinus fangiana</name>
    <dbReference type="NCBI Taxonomy" id="176857"/>
    <lineage>
        <taxon>Eukaryota</taxon>
        <taxon>Viridiplantae</taxon>
        <taxon>Streptophyta</taxon>
        <taxon>Embryophyta</taxon>
        <taxon>Tracheophyta</taxon>
        <taxon>Spermatophyta</taxon>
        <taxon>Magnoliopsida</taxon>
        <taxon>eudicotyledons</taxon>
        <taxon>Gunneridae</taxon>
        <taxon>Pentapetalae</taxon>
        <taxon>rosids</taxon>
        <taxon>fabids</taxon>
        <taxon>Fagales</taxon>
        <taxon>Betulaceae</taxon>
        <taxon>Carpinus</taxon>
    </lineage>
</organism>
<dbReference type="InterPro" id="IPR001611">
    <property type="entry name" value="Leu-rich_rpt"/>
</dbReference>
<reference evidence="5 6" key="1">
    <citation type="submission" date="2019-06" db="EMBL/GenBank/DDBJ databases">
        <title>A chromosomal-level reference genome of Carpinus fangiana (Coryloideae, Betulaceae).</title>
        <authorList>
            <person name="Yang X."/>
            <person name="Wang Z."/>
            <person name="Zhang L."/>
            <person name="Hao G."/>
            <person name="Liu J."/>
            <person name="Yang Y."/>
        </authorList>
    </citation>
    <scope>NUCLEOTIDE SEQUENCE [LARGE SCALE GENOMIC DNA]</scope>
    <source>
        <strain evidence="5">Cfa_2016G</strain>
        <tissue evidence="5">Leaf</tissue>
    </source>
</reference>